<gene>
    <name evidence="1" type="ORF">A3D25_01715</name>
</gene>
<comment type="caution">
    <text evidence="1">The sequence shown here is derived from an EMBL/GenBank/DDBJ whole genome shotgun (WGS) entry which is preliminary data.</text>
</comment>
<name>A0A1F5KJW3_9BACT</name>
<accession>A0A1F5KJW3</accession>
<protein>
    <submittedName>
        <fullName evidence="1">Uncharacterized protein</fullName>
    </submittedName>
</protein>
<evidence type="ECO:0000313" key="2">
    <source>
        <dbReference type="Proteomes" id="UP000177328"/>
    </source>
</evidence>
<organism evidence="1 2">
    <name type="scientific">Candidatus Daviesbacteria bacterium RIFCSPHIGHO2_02_FULL_43_12</name>
    <dbReference type="NCBI Taxonomy" id="1797776"/>
    <lineage>
        <taxon>Bacteria</taxon>
        <taxon>Candidatus Daviesiibacteriota</taxon>
    </lineage>
</organism>
<proteinExistence type="predicted"/>
<dbReference type="AlphaFoldDB" id="A0A1F5KJW3"/>
<reference evidence="1 2" key="1">
    <citation type="journal article" date="2016" name="Nat. Commun.">
        <title>Thousands of microbial genomes shed light on interconnected biogeochemical processes in an aquifer system.</title>
        <authorList>
            <person name="Anantharaman K."/>
            <person name="Brown C.T."/>
            <person name="Hug L.A."/>
            <person name="Sharon I."/>
            <person name="Castelle C.J."/>
            <person name="Probst A.J."/>
            <person name="Thomas B.C."/>
            <person name="Singh A."/>
            <person name="Wilkins M.J."/>
            <person name="Karaoz U."/>
            <person name="Brodie E.L."/>
            <person name="Williams K.H."/>
            <person name="Hubbard S.S."/>
            <person name="Banfield J.F."/>
        </authorList>
    </citation>
    <scope>NUCLEOTIDE SEQUENCE [LARGE SCALE GENOMIC DNA]</scope>
</reference>
<sequence>MRRKIVISIVILLFVLGSLAVASFISAQIEPPPLIVANFTDLNKIEKISKYRSCQGHVTVPQDERETKRNMKHYFWVKPEYNKSNTVEIYSPFEGYVTVLRTEPEQNLEGEIGIIPDRKIFSIMPPIGVWMFSVQHIDVKKDLKLGSKVSAGELIGYAALSEKRGNSFDIVYGKFALMPKRIDNWTAPFTGLYTVFNHMSEAVFTRYQQKGIKSKEEIIISKEERDQSPCQYKDAGPYFAPGENIDDWAELY</sequence>
<dbReference type="Proteomes" id="UP000177328">
    <property type="component" value="Unassembled WGS sequence"/>
</dbReference>
<dbReference type="EMBL" id="MFDD01000002">
    <property type="protein sequence ID" value="OGE41227.1"/>
    <property type="molecule type" value="Genomic_DNA"/>
</dbReference>
<evidence type="ECO:0000313" key="1">
    <source>
        <dbReference type="EMBL" id="OGE41227.1"/>
    </source>
</evidence>